<dbReference type="Pfam" id="PF03444">
    <property type="entry name" value="WHD_HrcA"/>
    <property type="match status" value="1"/>
</dbReference>
<dbReference type="AlphaFoldDB" id="A0A4Q8M082"/>
<dbReference type="RefSeq" id="WP_130522638.1">
    <property type="nucleotide sequence ID" value="NZ_CAWZZE010000023.1"/>
</dbReference>
<keyword evidence="1 5" id="KW-0678">Repressor</keyword>
<dbReference type="EMBL" id="SHMF01000001">
    <property type="protein sequence ID" value="TAA37670.1"/>
    <property type="molecule type" value="Genomic_DNA"/>
</dbReference>
<comment type="function">
    <text evidence="5">Negative regulator of class I heat shock genes (grpE-dnaK-dnaJ and groELS operons). Prevents heat-shock induction of these operons.</text>
</comment>
<evidence type="ECO:0000256" key="4">
    <source>
        <dbReference type="ARBA" id="ARBA00023163"/>
    </source>
</evidence>
<protein>
    <recommendedName>
        <fullName evidence="5">Heat-inducible transcription repressor HrcA</fullName>
    </recommendedName>
</protein>
<accession>A0A4Q8M082</accession>
<dbReference type="SUPFAM" id="SSF55781">
    <property type="entry name" value="GAF domain-like"/>
    <property type="match status" value="1"/>
</dbReference>
<evidence type="ECO:0000259" key="7">
    <source>
        <dbReference type="Pfam" id="PF03444"/>
    </source>
</evidence>
<dbReference type="NCBIfam" id="TIGR00331">
    <property type="entry name" value="hrcA"/>
    <property type="match status" value="1"/>
</dbReference>
<organism evidence="8 9">
    <name type="scientific">Pseudoxanthomonas winnipegensis</name>
    <dbReference type="NCBI Taxonomy" id="2480810"/>
    <lineage>
        <taxon>Bacteria</taxon>
        <taxon>Pseudomonadati</taxon>
        <taxon>Pseudomonadota</taxon>
        <taxon>Gammaproteobacteria</taxon>
        <taxon>Lysobacterales</taxon>
        <taxon>Lysobacteraceae</taxon>
        <taxon>Pseudoxanthomonas</taxon>
    </lineage>
</organism>
<dbReference type="SUPFAM" id="SSF46785">
    <property type="entry name" value="Winged helix' DNA-binding domain"/>
    <property type="match status" value="1"/>
</dbReference>
<keyword evidence="3 5" id="KW-0346">Stress response</keyword>
<evidence type="ECO:0000256" key="5">
    <source>
        <dbReference type="HAMAP-Rule" id="MF_00081"/>
    </source>
</evidence>
<proteinExistence type="inferred from homology"/>
<name>A0A4Q8M082_9GAMM</name>
<dbReference type="PANTHER" id="PTHR34824:SF1">
    <property type="entry name" value="HEAT-INDUCIBLE TRANSCRIPTION REPRESSOR HRCA"/>
    <property type="match status" value="1"/>
</dbReference>
<feature type="domain" description="Winged helix-turn-helix transcription repressor HrcA DNA-binding" evidence="7">
    <location>
        <begin position="9"/>
        <end position="79"/>
    </location>
</feature>
<dbReference type="GO" id="GO:0045892">
    <property type="term" value="P:negative regulation of DNA-templated transcription"/>
    <property type="evidence" value="ECO:0007669"/>
    <property type="project" value="UniProtKB-UniRule"/>
</dbReference>
<dbReference type="InterPro" id="IPR029016">
    <property type="entry name" value="GAF-like_dom_sf"/>
</dbReference>
<dbReference type="Gene3D" id="3.30.390.60">
    <property type="entry name" value="Heat-inducible transcription repressor hrca homolog, domain 3"/>
    <property type="match status" value="1"/>
</dbReference>
<reference evidence="8 9" key="1">
    <citation type="submission" date="2019-02" db="EMBL/GenBank/DDBJ databases">
        <title>WGS of Pseudoxanthomonas species novum from clinical isolates.</title>
        <authorList>
            <person name="Bernier A.-M."/>
            <person name="Bernard K."/>
            <person name="Vachon A."/>
        </authorList>
    </citation>
    <scope>NUCLEOTIDE SEQUENCE [LARGE SCALE GENOMIC DNA]</scope>
    <source>
        <strain evidence="8 9">NML140781</strain>
    </source>
</reference>
<dbReference type="InterPro" id="IPR005104">
    <property type="entry name" value="WHTH_HrcA_DNA-bd"/>
</dbReference>
<dbReference type="PANTHER" id="PTHR34824">
    <property type="entry name" value="HEAT-INDUCIBLE TRANSCRIPTION REPRESSOR HRCA"/>
    <property type="match status" value="1"/>
</dbReference>
<dbReference type="PIRSF" id="PIRSF005485">
    <property type="entry name" value="HrcA"/>
    <property type="match status" value="1"/>
</dbReference>
<dbReference type="InterPro" id="IPR023120">
    <property type="entry name" value="WHTH_transcript_rep_HrcA_IDD"/>
</dbReference>
<keyword evidence="2 5" id="KW-0805">Transcription regulation</keyword>
<dbReference type="Gene3D" id="1.10.10.10">
    <property type="entry name" value="Winged helix-like DNA-binding domain superfamily/Winged helix DNA-binding domain"/>
    <property type="match status" value="1"/>
</dbReference>
<sequence>MKPSSPDLDARSRQLLRTLIARYIQDGEPVGSRTLAQHAGLDVSPATIRNILADLEDAGLLASPHTSAGRIPTPQGYRVFVDSLVQMQPLAEREVARLRAELPAGTGTQALLGNASELLSAMTRFVGVVGAPRREQFAFRHIDFVPLDGRRVLAIVVFADSEVQNRVIEPRRSFDPSELERAANYLNHHFAGRPIADIRATLLRELRAARSEMEGLLAHAVELADHALIPSDDDMVLAGQTRLMGVQDLSDLDRLRELFEAFARKREILQLLERTMNAPGVRIFIGEETGLAPLDGMSLVAAPYRAQASGQVLGVLGVIGPSRMAYQTVIPVVQAAADALGAAMLRPGDDLNPSAPTP</sequence>
<evidence type="ECO:0000256" key="2">
    <source>
        <dbReference type="ARBA" id="ARBA00023015"/>
    </source>
</evidence>
<comment type="caution">
    <text evidence="8">The sequence shown here is derived from an EMBL/GenBank/DDBJ whole genome shotgun (WGS) entry which is preliminary data.</text>
</comment>
<dbReference type="GO" id="GO:0003677">
    <property type="term" value="F:DNA binding"/>
    <property type="evidence" value="ECO:0007669"/>
    <property type="project" value="InterPro"/>
</dbReference>
<dbReference type="InterPro" id="IPR036388">
    <property type="entry name" value="WH-like_DNA-bd_sf"/>
</dbReference>
<evidence type="ECO:0000259" key="6">
    <source>
        <dbReference type="Pfam" id="PF01628"/>
    </source>
</evidence>
<dbReference type="Pfam" id="PF01628">
    <property type="entry name" value="HrcA"/>
    <property type="match status" value="1"/>
</dbReference>
<dbReference type="Proteomes" id="UP000292087">
    <property type="component" value="Unassembled WGS sequence"/>
</dbReference>
<feature type="domain" description="Heat-inducible transcription repressor HrcA C-terminal" evidence="6">
    <location>
        <begin position="110"/>
        <end position="330"/>
    </location>
</feature>
<dbReference type="InterPro" id="IPR021153">
    <property type="entry name" value="HrcA_C"/>
</dbReference>
<comment type="similarity">
    <text evidence="5">Belongs to the HrcA family.</text>
</comment>
<keyword evidence="4 5" id="KW-0804">Transcription</keyword>
<dbReference type="InterPro" id="IPR002571">
    <property type="entry name" value="HrcA"/>
</dbReference>
<evidence type="ECO:0000256" key="1">
    <source>
        <dbReference type="ARBA" id="ARBA00022491"/>
    </source>
</evidence>
<dbReference type="HAMAP" id="MF_00081">
    <property type="entry name" value="HrcA"/>
    <property type="match status" value="1"/>
</dbReference>
<evidence type="ECO:0000313" key="8">
    <source>
        <dbReference type="EMBL" id="TAA37670.1"/>
    </source>
</evidence>
<dbReference type="Gene3D" id="3.30.450.40">
    <property type="match status" value="1"/>
</dbReference>
<dbReference type="InterPro" id="IPR036390">
    <property type="entry name" value="WH_DNA-bd_sf"/>
</dbReference>
<gene>
    <name evidence="5 8" type="primary">hrcA</name>
    <name evidence="8" type="ORF">EA656_03135</name>
</gene>
<evidence type="ECO:0000256" key="3">
    <source>
        <dbReference type="ARBA" id="ARBA00023016"/>
    </source>
</evidence>
<evidence type="ECO:0000313" key="9">
    <source>
        <dbReference type="Proteomes" id="UP000292087"/>
    </source>
</evidence>